<proteinExistence type="predicted"/>
<sequence length="759" mass="83592">MSLSRFSPNRSRLGITVAVLTALLLISCVEIFGFNLAHWQTLSNDSQTLQLADATQSGTGTDLILGSGLRYSRASGTLTITDATRAYLDISTDSSSVSSLTLHVSRQHIALSDSQNVNVRIDTLTNGSGRTTANGTDAAASWSVSGTHTINALVSDSLTMQLRPASTQSTTTRIWIQEPAKTTLTISSITLNPRVPLNISPLRIGLMALVVMVILALMPWSRLWSMRLDTSRTALRWSTGITIMTMLAFGLVGAITSIAAYQSQEFHNPGGYTYDYNQYAYLADALLHGRPWLELKVPQSFAQLADPYDVAVRERLLSRGVTPIYWDYAFFDGHWYSYFGVIPAVLIYMPYQAITSLWVSNGLMLPTPAAMSMLTALGMIFAVLLVIRILQRHFPHSSLAATVICVMAMLLATNFPYLTSSGMFYTVPFAASLALTFMGLWFWLGSRTSSSRLSYTHVVAGSACIAMNLGCRPTFILTALLAIPIFGPYALGLIRTRRIRTFCTTLACGIIPAIAIFIPLLAYNYWRFGSITNFGNDYQITVTNMTQYKAPLSTIAPVIGYYLALPSNFTSAFPWVDYAPVPLNSWQYAEPALGGIFFIAPILLMMVALPLLTSRLHARHMLASAYSMLGLGILLLLFDAYKAGFSWRYMLDFSWLFSLVSVLCIAELLSRIPPHHQSNFSSIMTRDMGKSQGSEQATTQQVTTQQATARWTIARGTIAQWIILALLFITAIMGILGTLLLWERNDPTTSLALAQWFIA</sequence>
<reference evidence="2 3" key="1">
    <citation type="journal article" date="2017" name="BMC Genomics">
        <title>Comparative genomic and phylogenomic analyses of the Bifidobacteriaceae family.</title>
        <authorList>
            <person name="Lugli G.A."/>
            <person name="Milani C."/>
            <person name="Turroni F."/>
            <person name="Duranti S."/>
            <person name="Mancabelli L."/>
            <person name="Mangifesta M."/>
            <person name="Ferrario C."/>
            <person name="Modesto M."/>
            <person name="Mattarelli P."/>
            <person name="Jiri K."/>
            <person name="van Sinderen D."/>
            <person name="Ventura M."/>
        </authorList>
    </citation>
    <scope>NUCLEOTIDE SEQUENCE [LARGE SCALE GENOMIC DNA]</scope>
    <source>
        <strain evidence="2 3">LMG 28769</strain>
    </source>
</reference>
<feature type="transmembrane region" description="Helical" evidence="1">
    <location>
        <begin position="653"/>
        <end position="670"/>
    </location>
</feature>
<dbReference type="PROSITE" id="PS51257">
    <property type="entry name" value="PROKAR_LIPOPROTEIN"/>
    <property type="match status" value="1"/>
</dbReference>
<feature type="transmembrane region" description="Helical" evidence="1">
    <location>
        <begin position="624"/>
        <end position="641"/>
    </location>
</feature>
<dbReference type="GeneID" id="98296299"/>
<dbReference type="OrthoDB" id="2062742at2"/>
<evidence type="ECO:0000313" key="3">
    <source>
        <dbReference type="Proteomes" id="UP000216451"/>
    </source>
</evidence>
<keyword evidence="1" id="KW-0812">Transmembrane</keyword>
<evidence type="ECO:0000313" key="2">
    <source>
        <dbReference type="EMBL" id="OZG65453.1"/>
    </source>
</evidence>
<keyword evidence="3" id="KW-1185">Reference proteome</keyword>
<protein>
    <submittedName>
        <fullName evidence="2">Transporter</fullName>
    </submittedName>
</protein>
<dbReference type="EMBL" id="MWXA01000008">
    <property type="protein sequence ID" value="OZG65453.1"/>
    <property type="molecule type" value="Genomic_DNA"/>
</dbReference>
<feature type="transmembrane region" description="Helical" evidence="1">
    <location>
        <begin position="424"/>
        <end position="444"/>
    </location>
</feature>
<feature type="transmembrane region" description="Helical" evidence="1">
    <location>
        <begin position="592"/>
        <end position="612"/>
    </location>
</feature>
<feature type="transmembrane region" description="Helical" evidence="1">
    <location>
        <begin position="202"/>
        <end position="220"/>
    </location>
</feature>
<organism evidence="2 3">
    <name type="scientific">Bifidobacterium aquikefiri</name>
    <dbReference type="NCBI Taxonomy" id="1653207"/>
    <lineage>
        <taxon>Bacteria</taxon>
        <taxon>Bacillati</taxon>
        <taxon>Actinomycetota</taxon>
        <taxon>Actinomycetes</taxon>
        <taxon>Bifidobacteriales</taxon>
        <taxon>Bifidobacteriaceae</taxon>
        <taxon>Bifidobacterium</taxon>
    </lineage>
</organism>
<keyword evidence="1" id="KW-0472">Membrane</keyword>
<dbReference type="Proteomes" id="UP000216451">
    <property type="component" value="Unassembled WGS sequence"/>
</dbReference>
<feature type="transmembrane region" description="Helical" evidence="1">
    <location>
        <begin position="396"/>
        <end position="417"/>
    </location>
</feature>
<feature type="transmembrane region" description="Helical" evidence="1">
    <location>
        <begin position="721"/>
        <end position="742"/>
    </location>
</feature>
<feature type="transmembrane region" description="Helical" evidence="1">
    <location>
        <begin position="241"/>
        <end position="261"/>
    </location>
</feature>
<feature type="transmembrane region" description="Helical" evidence="1">
    <location>
        <begin position="506"/>
        <end position="526"/>
    </location>
</feature>
<feature type="transmembrane region" description="Helical" evidence="1">
    <location>
        <begin position="371"/>
        <end position="390"/>
    </location>
</feature>
<dbReference type="RefSeq" id="WP_143241985.1">
    <property type="nucleotide sequence ID" value="NZ_JBDNSG010000011.1"/>
</dbReference>
<feature type="transmembrane region" description="Helical" evidence="1">
    <location>
        <begin position="475"/>
        <end position="494"/>
    </location>
</feature>
<gene>
    <name evidence="2" type="ORF">BAQU_1636</name>
</gene>
<dbReference type="AlphaFoldDB" id="A0A261G2Q3"/>
<name>A0A261G2Q3_9BIFI</name>
<evidence type="ECO:0000256" key="1">
    <source>
        <dbReference type="SAM" id="Phobius"/>
    </source>
</evidence>
<keyword evidence="1" id="KW-1133">Transmembrane helix</keyword>
<feature type="transmembrane region" description="Helical" evidence="1">
    <location>
        <begin position="335"/>
        <end position="359"/>
    </location>
</feature>
<accession>A0A261G2Q3</accession>
<comment type="caution">
    <text evidence="2">The sequence shown here is derived from an EMBL/GenBank/DDBJ whole genome shotgun (WGS) entry which is preliminary data.</text>
</comment>